<sequence length="629" mass="65720">MTSATRGPRDLALRLRAAASAARNAFADPVPRTPFTDSGSIGWHVTAEVGGAAKAAAAPAPSGPSAAEDGTHPVTMVAAVSSPVPPLALRVGVSAGPRLRSLLAPEWSQVDLDRRTWTSALDGLDLVLLEGTGGTVDGWGDGGPLTELLAATTAQSVPVALWVTDDTAPAGDWLAQVATLGASTTAVRDALAAATGREVQLWAPAAQPRAAGLAREDATTTRRGGALLVVDGLSRLTDDAPLRPVVEGLGKLPAQQTPLLRITGKSSAVTLPSALGERQVGYAPWAASGGALADADTLLDLSATSPAGAWTTLAAAVAQTPVVGTPVLGDLPADVDALVPRVEEATALRSEVVARLNQPELVAREGLLLQRAVLAGHTAAHRVREVAGAAGLEAPAINAPTISAVVPTNRTHELDNVLANLGRQTHPAVELVLVLHGLDVDDVDLQRRATEAGVQHLSIVHADADLTLGACMNLGVDAASGRYVAKMDDDNIYGPHYLADLLSAFATTDAGIVGKWAHYVWLRSTGAVVLRYPDSENRYERRIQGGSMLFDGDVVRRIRFSDIPRAVDSDILDRSLAEDVRIYSADRYSYVSVRGSDRHSHTWTVSDSTFLTATGRLLFYGDPTEHVSL</sequence>
<dbReference type="PANTHER" id="PTHR43685">
    <property type="entry name" value="GLYCOSYLTRANSFERASE"/>
    <property type="match status" value="1"/>
</dbReference>
<feature type="domain" description="Glycosyltransferase 2-like" evidence="1">
    <location>
        <begin position="404"/>
        <end position="531"/>
    </location>
</feature>
<dbReference type="Gene3D" id="3.90.550.10">
    <property type="entry name" value="Spore Coat Polysaccharide Biosynthesis Protein SpsA, Chain A"/>
    <property type="match status" value="1"/>
</dbReference>
<name>A0A852X377_9MICO</name>
<dbReference type="CDD" id="cd00761">
    <property type="entry name" value="Glyco_tranf_GTA_type"/>
    <property type="match status" value="1"/>
</dbReference>
<dbReference type="EMBL" id="JACBZX010000001">
    <property type="protein sequence ID" value="NYG36888.1"/>
    <property type="molecule type" value="Genomic_DNA"/>
</dbReference>
<dbReference type="SUPFAM" id="SSF53448">
    <property type="entry name" value="Nucleotide-diphospho-sugar transferases"/>
    <property type="match status" value="1"/>
</dbReference>
<evidence type="ECO:0000313" key="2">
    <source>
        <dbReference type="EMBL" id="NYG36888.1"/>
    </source>
</evidence>
<dbReference type="GO" id="GO:0044010">
    <property type="term" value="P:single-species biofilm formation"/>
    <property type="evidence" value="ECO:0007669"/>
    <property type="project" value="TreeGrafter"/>
</dbReference>
<comment type="caution">
    <text evidence="2">The sequence shown here is derived from an EMBL/GenBank/DDBJ whole genome shotgun (WGS) entry which is preliminary data.</text>
</comment>
<reference evidence="2 3" key="1">
    <citation type="submission" date="2020-07" db="EMBL/GenBank/DDBJ databases">
        <title>Sequencing the genomes of 1000 actinobacteria strains.</title>
        <authorList>
            <person name="Klenk H.-P."/>
        </authorList>
    </citation>
    <scope>NUCLEOTIDE SEQUENCE [LARGE SCALE GENOMIC DNA]</scope>
    <source>
        <strain evidence="2 3">DSM 24723</strain>
    </source>
</reference>
<dbReference type="PANTHER" id="PTHR43685:SF2">
    <property type="entry name" value="GLYCOSYLTRANSFERASE 2-LIKE DOMAIN-CONTAINING PROTEIN"/>
    <property type="match status" value="1"/>
</dbReference>
<protein>
    <recommendedName>
        <fullName evidence="1">Glycosyltransferase 2-like domain-containing protein</fullName>
    </recommendedName>
</protein>
<keyword evidence="3" id="KW-1185">Reference proteome</keyword>
<dbReference type="Pfam" id="PF00535">
    <property type="entry name" value="Glycos_transf_2"/>
    <property type="match status" value="1"/>
</dbReference>
<dbReference type="InterPro" id="IPR001173">
    <property type="entry name" value="Glyco_trans_2-like"/>
</dbReference>
<evidence type="ECO:0000259" key="1">
    <source>
        <dbReference type="Pfam" id="PF00535"/>
    </source>
</evidence>
<dbReference type="RefSeq" id="WP_179462333.1">
    <property type="nucleotide sequence ID" value="NZ_JACBZX010000001.1"/>
</dbReference>
<dbReference type="InterPro" id="IPR050834">
    <property type="entry name" value="Glycosyltransf_2"/>
</dbReference>
<dbReference type="AlphaFoldDB" id="A0A852X377"/>
<organism evidence="2 3">
    <name type="scientific">Janibacter alkaliphilus</name>
    <dbReference type="NCBI Taxonomy" id="1069963"/>
    <lineage>
        <taxon>Bacteria</taxon>
        <taxon>Bacillati</taxon>
        <taxon>Actinomycetota</taxon>
        <taxon>Actinomycetes</taxon>
        <taxon>Micrococcales</taxon>
        <taxon>Intrasporangiaceae</taxon>
        <taxon>Janibacter</taxon>
    </lineage>
</organism>
<proteinExistence type="predicted"/>
<dbReference type="InterPro" id="IPR029044">
    <property type="entry name" value="Nucleotide-diphossugar_trans"/>
</dbReference>
<gene>
    <name evidence="2" type="ORF">BJY28_001357</name>
</gene>
<accession>A0A852X377</accession>
<evidence type="ECO:0000313" key="3">
    <source>
        <dbReference type="Proteomes" id="UP000592181"/>
    </source>
</evidence>
<dbReference type="Proteomes" id="UP000592181">
    <property type="component" value="Unassembled WGS sequence"/>
</dbReference>